<gene>
    <name evidence="4" type="ORF">L0U88_18605</name>
</gene>
<keyword evidence="4" id="KW-0418">Kinase</keyword>
<dbReference type="RefSeq" id="WP_234868010.1">
    <property type="nucleotide sequence ID" value="NZ_JAKEVY010000005.1"/>
</dbReference>
<keyword evidence="2" id="KW-0472">Membrane</keyword>
<feature type="domain" description="Signal transduction histidine kinase internal region" evidence="3">
    <location>
        <begin position="156"/>
        <end position="235"/>
    </location>
</feature>
<evidence type="ECO:0000259" key="3">
    <source>
        <dbReference type="Pfam" id="PF06580"/>
    </source>
</evidence>
<keyword evidence="1" id="KW-0175">Coiled coil</keyword>
<dbReference type="GO" id="GO:0016301">
    <property type="term" value="F:kinase activity"/>
    <property type="evidence" value="ECO:0007669"/>
    <property type="project" value="UniProtKB-KW"/>
</dbReference>
<name>A0ABS9BN64_9BACT</name>
<dbReference type="Proteomes" id="UP001200145">
    <property type="component" value="Unassembled WGS sequence"/>
</dbReference>
<sequence length="353" mass="40363">MPSIPFNNRSLLILSSIFIYLIWQINFFALLTNGYSFSISITESLTNSFLLVFATVTLRRIFRFYTPNATGFWAAIILTAGFSTLLPIAAKLMLTSIIPDNPGYVDMLNATMQIRIGFSLLTVISILVLILLFNLLQREEAEKKHRQEIQQLATEAELFKLRQQLQPHFLFNSLNSINALIGTRPQEARNMTEQLASFLRGTIHQKENKLVALKEELDQINRYLQIERMRFGHRLQVLIESDETQAEASIPPLLLQPLVENAIKYGLYETTGEVLIEVKTAIRDKQLFITVSNPFDPETPTRKTGTGFGLQSVQRRLYLLFGRADLLQVKQESNQFITTVIIPQVYVESPDHR</sequence>
<organism evidence="4 5">
    <name type="scientific">Flavihumibacter fluminis</name>
    <dbReference type="NCBI Taxonomy" id="2909236"/>
    <lineage>
        <taxon>Bacteria</taxon>
        <taxon>Pseudomonadati</taxon>
        <taxon>Bacteroidota</taxon>
        <taxon>Chitinophagia</taxon>
        <taxon>Chitinophagales</taxon>
        <taxon>Chitinophagaceae</taxon>
        <taxon>Flavihumibacter</taxon>
    </lineage>
</organism>
<keyword evidence="4" id="KW-0808">Transferase</keyword>
<reference evidence="4 5" key="1">
    <citation type="submission" date="2022-01" db="EMBL/GenBank/DDBJ databases">
        <title>Flavihumibacter sp. nov., isolated from sediment of a river.</title>
        <authorList>
            <person name="Liu H."/>
        </authorList>
    </citation>
    <scope>NUCLEOTIDE SEQUENCE [LARGE SCALE GENOMIC DNA]</scope>
    <source>
        <strain evidence="4 5">RY-1</strain>
    </source>
</reference>
<feature type="transmembrane region" description="Helical" evidence="2">
    <location>
        <begin position="37"/>
        <end position="58"/>
    </location>
</feature>
<dbReference type="InterPro" id="IPR050640">
    <property type="entry name" value="Bact_2-comp_sensor_kinase"/>
</dbReference>
<comment type="caution">
    <text evidence="4">The sequence shown here is derived from an EMBL/GenBank/DDBJ whole genome shotgun (WGS) entry which is preliminary data.</text>
</comment>
<evidence type="ECO:0000256" key="2">
    <source>
        <dbReference type="SAM" id="Phobius"/>
    </source>
</evidence>
<evidence type="ECO:0000256" key="1">
    <source>
        <dbReference type="SAM" id="Coils"/>
    </source>
</evidence>
<evidence type="ECO:0000313" key="5">
    <source>
        <dbReference type="Proteomes" id="UP001200145"/>
    </source>
</evidence>
<feature type="transmembrane region" description="Helical" evidence="2">
    <location>
        <begin position="114"/>
        <end position="136"/>
    </location>
</feature>
<keyword evidence="2" id="KW-0812">Transmembrane</keyword>
<feature type="coiled-coil region" evidence="1">
    <location>
        <begin position="196"/>
        <end position="223"/>
    </location>
</feature>
<protein>
    <submittedName>
        <fullName evidence="4">Histidine kinase</fullName>
    </submittedName>
</protein>
<evidence type="ECO:0000313" key="4">
    <source>
        <dbReference type="EMBL" id="MCF1716659.1"/>
    </source>
</evidence>
<feature type="transmembrane region" description="Helical" evidence="2">
    <location>
        <begin position="70"/>
        <end position="94"/>
    </location>
</feature>
<dbReference type="Pfam" id="PF06580">
    <property type="entry name" value="His_kinase"/>
    <property type="match status" value="1"/>
</dbReference>
<dbReference type="PANTHER" id="PTHR34220:SF7">
    <property type="entry name" value="SENSOR HISTIDINE KINASE YPDA"/>
    <property type="match status" value="1"/>
</dbReference>
<proteinExistence type="predicted"/>
<dbReference type="Gene3D" id="3.30.565.10">
    <property type="entry name" value="Histidine kinase-like ATPase, C-terminal domain"/>
    <property type="match status" value="1"/>
</dbReference>
<keyword evidence="5" id="KW-1185">Reference proteome</keyword>
<dbReference type="InterPro" id="IPR036890">
    <property type="entry name" value="HATPase_C_sf"/>
</dbReference>
<feature type="transmembrane region" description="Helical" evidence="2">
    <location>
        <begin position="12"/>
        <end position="31"/>
    </location>
</feature>
<dbReference type="PANTHER" id="PTHR34220">
    <property type="entry name" value="SENSOR HISTIDINE KINASE YPDA"/>
    <property type="match status" value="1"/>
</dbReference>
<dbReference type="SUPFAM" id="SSF55874">
    <property type="entry name" value="ATPase domain of HSP90 chaperone/DNA topoisomerase II/histidine kinase"/>
    <property type="match status" value="1"/>
</dbReference>
<keyword evidence="2" id="KW-1133">Transmembrane helix</keyword>
<accession>A0ABS9BN64</accession>
<dbReference type="InterPro" id="IPR010559">
    <property type="entry name" value="Sig_transdc_His_kin_internal"/>
</dbReference>
<dbReference type="EMBL" id="JAKEVY010000005">
    <property type="protein sequence ID" value="MCF1716659.1"/>
    <property type="molecule type" value="Genomic_DNA"/>
</dbReference>